<evidence type="ECO:0000313" key="2">
    <source>
        <dbReference type="Proteomes" id="UP001603857"/>
    </source>
</evidence>
<dbReference type="EMBL" id="JBGMDY010000005">
    <property type="protein sequence ID" value="KAL2333995.1"/>
    <property type="molecule type" value="Genomic_DNA"/>
</dbReference>
<keyword evidence="2" id="KW-1185">Reference proteome</keyword>
<proteinExistence type="predicted"/>
<organism evidence="1 2">
    <name type="scientific">Flemingia macrophylla</name>
    <dbReference type="NCBI Taxonomy" id="520843"/>
    <lineage>
        <taxon>Eukaryota</taxon>
        <taxon>Viridiplantae</taxon>
        <taxon>Streptophyta</taxon>
        <taxon>Embryophyta</taxon>
        <taxon>Tracheophyta</taxon>
        <taxon>Spermatophyta</taxon>
        <taxon>Magnoliopsida</taxon>
        <taxon>eudicotyledons</taxon>
        <taxon>Gunneridae</taxon>
        <taxon>Pentapetalae</taxon>
        <taxon>rosids</taxon>
        <taxon>fabids</taxon>
        <taxon>Fabales</taxon>
        <taxon>Fabaceae</taxon>
        <taxon>Papilionoideae</taxon>
        <taxon>50 kb inversion clade</taxon>
        <taxon>NPAAA clade</taxon>
        <taxon>indigoferoid/millettioid clade</taxon>
        <taxon>Phaseoleae</taxon>
        <taxon>Flemingia</taxon>
    </lineage>
</organism>
<gene>
    <name evidence="1" type="ORF">Fmac_015208</name>
</gene>
<protein>
    <submittedName>
        <fullName evidence="1">Uncharacterized protein</fullName>
    </submittedName>
</protein>
<dbReference type="Proteomes" id="UP001603857">
    <property type="component" value="Unassembled WGS sequence"/>
</dbReference>
<name>A0ABD1MFZ3_9FABA</name>
<accession>A0ABD1MFZ3</accession>
<comment type="caution">
    <text evidence="1">The sequence shown here is derived from an EMBL/GenBank/DDBJ whole genome shotgun (WGS) entry which is preliminary data.</text>
</comment>
<reference evidence="1 2" key="1">
    <citation type="submission" date="2024-08" db="EMBL/GenBank/DDBJ databases">
        <title>Insights into the chromosomal genome structure of Flemingia macrophylla.</title>
        <authorList>
            <person name="Ding Y."/>
            <person name="Zhao Y."/>
            <person name="Bi W."/>
            <person name="Wu M."/>
            <person name="Zhao G."/>
            <person name="Gong Y."/>
            <person name="Li W."/>
            <person name="Zhang P."/>
        </authorList>
    </citation>
    <scope>NUCLEOTIDE SEQUENCE [LARGE SCALE GENOMIC DNA]</scope>
    <source>
        <strain evidence="1">DYQJB</strain>
        <tissue evidence="1">Leaf</tissue>
    </source>
</reference>
<dbReference type="AlphaFoldDB" id="A0ABD1MFZ3"/>
<evidence type="ECO:0000313" key="1">
    <source>
        <dbReference type="EMBL" id="KAL2333995.1"/>
    </source>
</evidence>
<sequence>MDTTSDRIGVNDKYVEEGLRNQNPQIRKQEVRDLKPKETNHFVAPRADSPHSPCGFQSSGFLERSFTCSHWSFALCSVVFTEAVRSSSVGIVFAKDVCGCFGRKDCFKCREE</sequence>